<evidence type="ECO:0000256" key="1">
    <source>
        <dbReference type="SAM" id="Phobius"/>
    </source>
</evidence>
<keyword evidence="1 2" id="KW-0812">Transmembrane</keyword>
<keyword evidence="1" id="KW-0472">Membrane</keyword>
<name>G7I6J4_MEDTR</name>
<feature type="transmembrane region" description="Helical" evidence="1">
    <location>
        <begin position="6"/>
        <end position="25"/>
    </location>
</feature>
<accession>G7I6J4</accession>
<dbReference type="InterPro" id="IPR018392">
    <property type="entry name" value="LysM"/>
</dbReference>
<reference evidence="2 4" key="1">
    <citation type="journal article" date="2011" name="Nature">
        <title>The Medicago genome provides insight into the evolution of rhizobial symbioses.</title>
        <authorList>
            <person name="Young N.D."/>
            <person name="Debelle F."/>
            <person name="Oldroyd G.E."/>
            <person name="Geurts R."/>
            <person name="Cannon S.B."/>
            <person name="Udvardi M.K."/>
            <person name="Benedito V.A."/>
            <person name="Mayer K.F."/>
            <person name="Gouzy J."/>
            <person name="Schoof H."/>
            <person name="Van de Peer Y."/>
            <person name="Proost S."/>
            <person name="Cook D.R."/>
            <person name="Meyers B.C."/>
            <person name="Spannagl M."/>
            <person name="Cheung F."/>
            <person name="De Mita S."/>
            <person name="Krishnakumar V."/>
            <person name="Gundlach H."/>
            <person name="Zhou S."/>
            <person name="Mudge J."/>
            <person name="Bharti A.K."/>
            <person name="Murray J.D."/>
            <person name="Naoumkina M.A."/>
            <person name="Rosen B."/>
            <person name="Silverstein K.A."/>
            <person name="Tang H."/>
            <person name="Rombauts S."/>
            <person name="Zhao P.X."/>
            <person name="Zhou P."/>
            <person name="Barbe V."/>
            <person name="Bardou P."/>
            <person name="Bechner M."/>
            <person name="Bellec A."/>
            <person name="Berger A."/>
            <person name="Berges H."/>
            <person name="Bidwell S."/>
            <person name="Bisseling T."/>
            <person name="Choisne N."/>
            <person name="Couloux A."/>
            <person name="Denny R."/>
            <person name="Deshpande S."/>
            <person name="Dai X."/>
            <person name="Doyle J.J."/>
            <person name="Dudez A.M."/>
            <person name="Farmer A.D."/>
            <person name="Fouteau S."/>
            <person name="Franken C."/>
            <person name="Gibelin C."/>
            <person name="Gish J."/>
            <person name="Goldstein S."/>
            <person name="Gonzalez A.J."/>
            <person name="Green P.J."/>
            <person name="Hallab A."/>
            <person name="Hartog M."/>
            <person name="Hua A."/>
            <person name="Humphray S.J."/>
            <person name="Jeong D.H."/>
            <person name="Jing Y."/>
            <person name="Jocker A."/>
            <person name="Kenton S.M."/>
            <person name="Kim D.J."/>
            <person name="Klee K."/>
            <person name="Lai H."/>
            <person name="Lang C."/>
            <person name="Lin S."/>
            <person name="Macmil S.L."/>
            <person name="Magdelenat G."/>
            <person name="Matthews L."/>
            <person name="McCorrison J."/>
            <person name="Monaghan E.L."/>
            <person name="Mun J.H."/>
            <person name="Najar F.Z."/>
            <person name="Nicholson C."/>
            <person name="Noirot C."/>
            <person name="O'Bleness M."/>
            <person name="Paule C.R."/>
            <person name="Poulain J."/>
            <person name="Prion F."/>
            <person name="Qin B."/>
            <person name="Qu C."/>
            <person name="Retzel E.F."/>
            <person name="Riddle C."/>
            <person name="Sallet E."/>
            <person name="Samain S."/>
            <person name="Samson N."/>
            <person name="Sanders I."/>
            <person name="Saurat O."/>
            <person name="Scarpelli C."/>
            <person name="Schiex T."/>
            <person name="Segurens B."/>
            <person name="Severin A.J."/>
            <person name="Sherrier D.J."/>
            <person name="Shi R."/>
            <person name="Sims S."/>
            <person name="Singer S.R."/>
            <person name="Sinharoy S."/>
            <person name="Sterck L."/>
            <person name="Viollet A."/>
            <person name="Wang B.B."/>
            <person name="Wang K."/>
            <person name="Wang M."/>
            <person name="Wang X."/>
            <person name="Warfsmann J."/>
            <person name="Weissenbach J."/>
            <person name="White D.D."/>
            <person name="White J.D."/>
            <person name="Wiley G.B."/>
            <person name="Wincker P."/>
            <person name="Xing Y."/>
            <person name="Yang L."/>
            <person name="Yao Z."/>
            <person name="Ying F."/>
            <person name="Zhai J."/>
            <person name="Zhou L."/>
            <person name="Zuber A."/>
            <person name="Denarie J."/>
            <person name="Dixon R.A."/>
            <person name="May G.D."/>
            <person name="Schwartz D.C."/>
            <person name="Rogers J."/>
            <person name="Quetier F."/>
            <person name="Town C.D."/>
            <person name="Roe B.A."/>
        </authorList>
    </citation>
    <scope>NUCLEOTIDE SEQUENCE [LARGE SCALE GENOMIC DNA]</scope>
    <source>
        <strain evidence="2">A17</strain>
        <strain evidence="3 4">cv. Jemalong A17</strain>
    </source>
</reference>
<dbReference type="EMBL" id="CM001222">
    <property type="protein sequence ID" value="KEH26223.1"/>
    <property type="molecule type" value="Genomic_DNA"/>
</dbReference>
<keyword evidence="4" id="KW-1185">Reference proteome</keyword>
<gene>
    <name evidence="2" type="ordered locus">MTR_6g048040</name>
</gene>
<evidence type="ECO:0000313" key="2">
    <source>
        <dbReference type="EMBL" id="KEH26223.1"/>
    </source>
</evidence>
<dbReference type="PANTHER" id="PTHR33648:SF44">
    <property type="entry name" value="PROTEIN, PUTATIVE-RELATED"/>
    <property type="match status" value="1"/>
</dbReference>
<dbReference type="CDD" id="cd00118">
    <property type="entry name" value="LysM"/>
    <property type="match status" value="1"/>
</dbReference>
<dbReference type="PaxDb" id="3880-AES59671"/>
<reference evidence="3" key="3">
    <citation type="submission" date="2015-04" db="UniProtKB">
        <authorList>
            <consortium name="EnsemblPlants"/>
        </authorList>
    </citation>
    <scope>IDENTIFICATION</scope>
    <source>
        <strain evidence="3">cv. Jemalong A17</strain>
    </source>
</reference>
<organism evidence="2 4">
    <name type="scientific">Medicago truncatula</name>
    <name type="common">Barrel medic</name>
    <name type="synonym">Medicago tribuloides</name>
    <dbReference type="NCBI Taxonomy" id="3880"/>
    <lineage>
        <taxon>Eukaryota</taxon>
        <taxon>Viridiplantae</taxon>
        <taxon>Streptophyta</taxon>
        <taxon>Embryophyta</taxon>
        <taxon>Tracheophyta</taxon>
        <taxon>Spermatophyta</taxon>
        <taxon>Magnoliopsida</taxon>
        <taxon>eudicotyledons</taxon>
        <taxon>Gunneridae</taxon>
        <taxon>Pentapetalae</taxon>
        <taxon>rosids</taxon>
        <taxon>fabids</taxon>
        <taxon>Fabales</taxon>
        <taxon>Fabaceae</taxon>
        <taxon>Papilionoideae</taxon>
        <taxon>50 kb inversion clade</taxon>
        <taxon>NPAAA clade</taxon>
        <taxon>Hologalegina</taxon>
        <taxon>IRL clade</taxon>
        <taxon>Trifolieae</taxon>
        <taxon>Medicago</taxon>
    </lineage>
</organism>
<evidence type="ECO:0000313" key="4">
    <source>
        <dbReference type="Proteomes" id="UP000002051"/>
    </source>
</evidence>
<protein>
    <submittedName>
        <fullName evidence="2">Transmembrane protein, putative</fullName>
    </submittedName>
</protein>
<sequence length="72" mass="7860">MACGGASVLRCFTIVVMAATLLIGVNDMVKEGETYYSIAEKCDDQSILFSNPNVHDSEDIVPGVILRINPKW</sequence>
<keyword evidence="1" id="KW-1133">Transmembrane helix</keyword>
<dbReference type="AlphaFoldDB" id="G7I6J4"/>
<dbReference type="Proteomes" id="UP000002051">
    <property type="component" value="Chromosome 6"/>
</dbReference>
<proteinExistence type="predicted"/>
<dbReference type="HOGENOM" id="CLU_2726018_0_0_1"/>
<evidence type="ECO:0000313" key="3">
    <source>
        <dbReference type="EnsemblPlants" id="KEH26223"/>
    </source>
</evidence>
<reference evidence="2 4" key="2">
    <citation type="journal article" date="2014" name="BMC Genomics">
        <title>An improved genome release (version Mt4.0) for the model legume Medicago truncatula.</title>
        <authorList>
            <person name="Tang H."/>
            <person name="Krishnakumar V."/>
            <person name="Bidwell S."/>
            <person name="Rosen B."/>
            <person name="Chan A."/>
            <person name="Zhou S."/>
            <person name="Gentzbittel L."/>
            <person name="Childs K.L."/>
            <person name="Yandell M."/>
            <person name="Gundlach H."/>
            <person name="Mayer K.F."/>
            <person name="Schwartz D.C."/>
            <person name="Town C.D."/>
        </authorList>
    </citation>
    <scope>GENOME REANNOTATION</scope>
    <source>
        <strain evidence="2">A17</strain>
        <strain evidence="3 4">cv. Jemalong A17</strain>
    </source>
</reference>
<dbReference type="PANTHER" id="PTHR33648">
    <property type="entry name" value="EMBRYO SAC 1"/>
    <property type="match status" value="1"/>
</dbReference>
<dbReference type="EnsemblPlants" id="KEH26223">
    <property type="protein sequence ID" value="KEH26223"/>
    <property type="gene ID" value="MTR_6g048040"/>
</dbReference>